<evidence type="ECO:0000259" key="2">
    <source>
        <dbReference type="Pfam" id="PF00656"/>
    </source>
</evidence>
<dbReference type="Pfam" id="PF00656">
    <property type="entry name" value="Peptidase_C14"/>
    <property type="match status" value="1"/>
</dbReference>
<dbReference type="Gene3D" id="3.40.50.1460">
    <property type="match status" value="1"/>
</dbReference>
<dbReference type="InterPro" id="IPR015943">
    <property type="entry name" value="WD40/YVTN_repeat-like_dom_sf"/>
</dbReference>
<dbReference type="Proteomes" id="UP001243009">
    <property type="component" value="Unassembled WGS sequence"/>
</dbReference>
<dbReference type="InterPro" id="IPR001680">
    <property type="entry name" value="WD40_rpt"/>
</dbReference>
<accession>A0ABT9EB79</accession>
<evidence type="ECO:0000313" key="3">
    <source>
        <dbReference type="EMBL" id="MDO9713454.1"/>
    </source>
</evidence>
<dbReference type="InterPro" id="IPR018247">
    <property type="entry name" value="EF_Hand_1_Ca_BS"/>
</dbReference>
<dbReference type="InterPro" id="IPR029030">
    <property type="entry name" value="Caspase-like_dom_sf"/>
</dbReference>
<gene>
    <name evidence="3" type="ORF">Q7A36_34330</name>
</gene>
<comment type="caution">
    <text evidence="3">The sequence shown here is derived from an EMBL/GenBank/DDBJ whole genome shotgun (WGS) entry which is preliminary data.</text>
</comment>
<keyword evidence="4" id="KW-1185">Reference proteome</keyword>
<dbReference type="PANTHER" id="PTHR19879:SF9">
    <property type="entry name" value="TRANSCRIPTION INITIATION FACTOR TFIID SUBUNIT 5"/>
    <property type="match status" value="1"/>
</dbReference>
<name>A0ABT9EB79_9PROT</name>
<evidence type="ECO:0000313" key="4">
    <source>
        <dbReference type="Proteomes" id="UP001243009"/>
    </source>
</evidence>
<keyword evidence="1" id="KW-0853">WD repeat</keyword>
<dbReference type="PANTHER" id="PTHR19879">
    <property type="entry name" value="TRANSCRIPTION INITIATION FACTOR TFIID"/>
    <property type="match status" value="1"/>
</dbReference>
<dbReference type="SUPFAM" id="SSF52129">
    <property type="entry name" value="Caspase-like"/>
    <property type="match status" value="1"/>
</dbReference>
<organism evidence="3 4">
    <name type="scientific">Paracraurococcus lichenis</name>
    <dbReference type="NCBI Taxonomy" id="3064888"/>
    <lineage>
        <taxon>Bacteria</taxon>
        <taxon>Pseudomonadati</taxon>
        <taxon>Pseudomonadota</taxon>
        <taxon>Alphaproteobacteria</taxon>
        <taxon>Acetobacterales</taxon>
        <taxon>Roseomonadaceae</taxon>
        <taxon>Paracraurococcus</taxon>
    </lineage>
</organism>
<dbReference type="PROSITE" id="PS00018">
    <property type="entry name" value="EF_HAND_1"/>
    <property type="match status" value="1"/>
</dbReference>
<dbReference type="EMBL" id="JAUTWS010000091">
    <property type="protein sequence ID" value="MDO9713454.1"/>
    <property type="molecule type" value="Genomic_DNA"/>
</dbReference>
<feature type="domain" description="Peptidase C14 caspase" evidence="2">
    <location>
        <begin position="594"/>
        <end position="825"/>
    </location>
</feature>
<sequence>MSDAEEVLPSGFYDRPVLVIESGVHTAPITCADVDAVGRFAVTASGDKTVRVWSLTEGALLRTIRLPSAPGEIGKAFAVAIDPTGAIIAAGGWTHRLSDQGIYLYDAVAGTLRHRISGLPAVVLHLAFSRDGRFLALTLHGPYGLRVFDIDRGWAEVARDPDYGGQSYGATFAPDGSLATTSYDGMIRLYPPGFALPPLRQRAPGGARPLGIAFSADGARLAVGYQDSRRVDVLDGRGLAPLHTAATESISSGDLAHVTWAADGTLLAGGGYVPADGHSVLAWEAEGRSTPRYLPAGLNTVVSLVPLPDGDTLIATADPALIRVRPNGAITWMVPSFKADFRRQSTNLAVAADGAMVEFGFLKGGRERVQFHVARLALTSPSPLNVAAPPRLRGLPIAGGRDNSHPTLGGKPLPLDPFEVARSLALHPVGDRFVLGTHFALRAFDRDGTQLWRQSVPGTTEAVNITGDGRLVVAAYGDGTIRWHRMDDGREILAFMPLADRRNWVVWTPEGFYAASPGAHGLLRWHVNQPGWQPAKDYAIADIPGFHRPEAIKRVLREMETPRAIGLAVVAEQRRKVQLLTNSRVPPGARLHLLAIGVNRYDAAHLRLEFAQQDAHDVVSALTSTQDALYTLSPPQYLVDADATRASIRRALETLRSAVSGPHDLAVVHFSGHGAMVDGELFLLPQDVRAGDAVALKDSALPVATFRADLTRVAERGSRVLVLLDACYSGGASADGSAQAVASNVLSAALAATNISVLTSSSASQTSREDPAWRNGAFTEAVLEALGPDADTNHDGLISATELAAYVARRVPALTEGRQTPGMEIRFDGTLFAVR</sequence>
<feature type="repeat" description="WD" evidence="1">
    <location>
        <begin position="22"/>
        <end position="63"/>
    </location>
</feature>
<proteinExistence type="predicted"/>
<dbReference type="PROSITE" id="PS50082">
    <property type="entry name" value="WD_REPEATS_2"/>
    <property type="match status" value="1"/>
</dbReference>
<dbReference type="SUPFAM" id="SSF82171">
    <property type="entry name" value="DPP6 N-terminal domain-like"/>
    <property type="match status" value="1"/>
</dbReference>
<reference evidence="3 4" key="1">
    <citation type="submission" date="2023-08" db="EMBL/GenBank/DDBJ databases">
        <title>The draft genome sequence of Paracraurococcus sp. LOR1-02.</title>
        <authorList>
            <person name="Kingkaew E."/>
            <person name="Tanasupawat S."/>
        </authorList>
    </citation>
    <scope>NUCLEOTIDE SEQUENCE [LARGE SCALE GENOMIC DNA]</scope>
    <source>
        <strain evidence="3 4">LOR1-02</strain>
    </source>
</reference>
<protein>
    <submittedName>
        <fullName evidence="3">Caspase family protein</fullName>
    </submittedName>
</protein>
<dbReference type="SMART" id="SM00320">
    <property type="entry name" value="WD40"/>
    <property type="match status" value="5"/>
</dbReference>
<dbReference type="Gene3D" id="2.130.10.10">
    <property type="entry name" value="YVTN repeat-like/Quinoprotein amine dehydrogenase"/>
    <property type="match status" value="3"/>
</dbReference>
<evidence type="ECO:0000256" key="1">
    <source>
        <dbReference type="PROSITE-ProRule" id="PRU00221"/>
    </source>
</evidence>
<dbReference type="RefSeq" id="WP_305108311.1">
    <property type="nucleotide sequence ID" value="NZ_JAUTWS010000091.1"/>
</dbReference>
<dbReference type="SUPFAM" id="SSF101898">
    <property type="entry name" value="NHL repeat"/>
    <property type="match status" value="1"/>
</dbReference>
<dbReference type="Pfam" id="PF00400">
    <property type="entry name" value="WD40"/>
    <property type="match status" value="1"/>
</dbReference>
<dbReference type="InterPro" id="IPR011600">
    <property type="entry name" value="Pept_C14_caspase"/>
</dbReference>